<evidence type="ECO:0000313" key="3">
    <source>
        <dbReference type="Proteomes" id="UP000002051"/>
    </source>
</evidence>
<sequence length="357" mass="40834">MFDDYNTLQELPKCLPLFQGLQSQFATRLDQVMLHYQGSIILSIRLNFLLGHEHSDVIDRMISKGIAKGVKRIELLFSYQTTNDPPSPYYLDQIEPYTFPFAFFSETDSLLYLHLEKCHLVAPTTDFSDFTLDTCKFKSDLKIISPTLFHFNILNCGVKLLERRNIDIIASNLSSLEYFCNGRVVHKINIKEAHMLSKFSFRGSIISKRVGLSGLKHLTTIVLDGLSECLRLTVLPLLFSEYLQLEDVTFKNCSITWELEIISPKLRHLNIIDCAFEGKRTPDIIIDALNLSSFEYSGHTKAFYVKAPKLLNVFWSAAKRDKNPYLFGPIATLNQIENLALILNHSQVNQSKPVFVI</sequence>
<organism evidence="1 3">
    <name type="scientific">Medicago truncatula</name>
    <name type="common">Barrel medic</name>
    <name type="synonym">Medicago tribuloides</name>
    <dbReference type="NCBI Taxonomy" id="3880"/>
    <lineage>
        <taxon>Eukaryota</taxon>
        <taxon>Viridiplantae</taxon>
        <taxon>Streptophyta</taxon>
        <taxon>Embryophyta</taxon>
        <taxon>Tracheophyta</taxon>
        <taxon>Spermatophyta</taxon>
        <taxon>Magnoliopsida</taxon>
        <taxon>eudicotyledons</taxon>
        <taxon>Gunneridae</taxon>
        <taxon>Pentapetalae</taxon>
        <taxon>rosids</taxon>
        <taxon>fabids</taxon>
        <taxon>Fabales</taxon>
        <taxon>Fabaceae</taxon>
        <taxon>Papilionoideae</taxon>
        <taxon>50 kb inversion clade</taxon>
        <taxon>NPAAA clade</taxon>
        <taxon>Hologalegina</taxon>
        <taxon>IRL clade</taxon>
        <taxon>Trifolieae</taxon>
        <taxon>Medicago</taxon>
    </lineage>
</organism>
<name>G7IL15_MEDTR</name>
<dbReference type="PANTHER" id="PTHR34145:SF28">
    <property type="entry name" value="F-BOX DOMAIN-CONTAINING PROTEIN"/>
    <property type="match status" value="1"/>
</dbReference>
<reference evidence="1 3" key="1">
    <citation type="journal article" date="2011" name="Nature">
        <title>The Medicago genome provides insight into the evolution of rhizobial symbioses.</title>
        <authorList>
            <person name="Young N.D."/>
            <person name="Debelle F."/>
            <person name="Oldroyd G.E."/>
            <person name="Geurts R."/>
            <person name="Cannon S.B."/>
            <person name="Udvardi M.K."/>
            <person name="Benedito V.A."/>
            <person name="Mayer K.F."/>
            <person name="Gouzy J."/>
            <person name="Schoof H."/>
            <person name="Van de Peer Y."/>
            <person name="Proost S."/>
            <person name="Cook D.R."/>
            <person name="Meyers B.C."/>
            <person name="Spannagl M."/>
            <person name="Cheung F."/>
            <person name="De Mita S."/>
            <person name="Krishnakumar V."/>
            <person name="Gundlach H."/>
            <person name="Zhou S."/>
            <person name="Mudge J."/>
            <person name="Bharti A.K."/>
            <person name="Murray J.D."/>
            <person name="Naoumkina M.A."/>
            <person name="Rosen B."/>
            <person name="Silverstein K.A."/>
            <person name="Tang H."/>
            <person name="Rombauts S."/>
            <person name="Zhao P.X."/>
            <person name="Zhou P."/>
            <person name="Barbe V."/>
            <person name="Bardou P."/>
            <person name="Bechner M."/>
            <person name="Bellec A."/>
            <person name="Berger A."/>
            <person name="Berges H."/>
            <person name="Bidwell S."/>
            <person name="Bisseling T."/>
            <person name="Choisne N."/>
            <person name="Couloux A."/>
            <person name="Denny R."/>
            <person name="Deshpande S."/>
            <person name="Dai X."/>
            <person name="Doyle J.J."/>
            <person name="Dudez A.M."/>
            <person name="Farmer A.D."/>
            <person name="Fouteau S."/>
            <person name="Franken C."/>
            <person name="Gibelin C."/>
            <person name="Gish J."/>
            <person name="Goldstein S."/>
            <person name="Gonzalez A.J."/>
            <person name="Green P.J."/>
            <person name="Hallab A."/>
            <person name="Hartog M."/>
            <person name="Hua A."/>
            <person name="Humphray S.J."/>
            <person name="Jeong D.H."/>
            <person name="Jing Y."/>
            <person name="Jocker A."/>
            <person name="Kenton S.M."/>
            <person name="Kim D.J."/>
            <person name="Klee K."/>
            <person name="Lai H."/>
            <person name="Lang C."/>
            <person name="Lin S."/>
            <person name="Macmil S.L."/>
            <person name="Magdelenat G."/>
            <person name="Matthews L."/>
            <person name="McCorrison J."/>
            <person name="Monaghan E.L."/>
            <person name="Mun J.H."/>
            <person name="Najar F.Z."/>
            <person name="Nicholson C."/>
            <person name="Noirot C."/>
            <person name="O'Bleness M."/>
            <person name="Paule C.R."/>
            <person name="Poulain J."/>
            <person name="Prion F."/>
            <person name="Qin B."/>
            <person name="Qu C."/>
            <person name="Retzel E.F."/>
            <person name="Riddle C."/>
            <person name="Sallet E."/>
            <person name="Samain S."/>
            <person name="Samson N."/>
            <person name="Sanders I."/>
            <person name="Saurat O."/>
            <person name="Scarpelli C."/>
            <person name="Schiex T."/>
            <person name="Segurens B."/>
            <person name="Severin A.J."/>
            <person name="Sherrier D.J."/>
            <person name="Shi R."/>
            <person name="Sims S."/>
            <person name="Singer S.R."/>
            <person name="Sinharoy S."/>
            <person name="Sterck L."/>
            <person name="Viollet A."/>
            <person name="Wang B.B."/>
            <person name="Wang K."/>
            <person name="Wang M."/>
            <person name="Wang X."/>
            <person name="Warfsmann J."/>
            <person name="Weissenbach J."/>
            <person name="White D.D."/>
            <person name="White J.D."/>
            <person name="Wiley G.B."/>
            <person name="Wincker P."/>
            <person name="Xing Y."/>
            <person name="Yang L."/>
            <person name="Yao Z."/>
            <person name="Ying F."/>
            <person name="Zhai J."/>
            <person name="Zhou L."/>
            <person name="Zuber A."/>
            <person name="Denarie J."/>
            <person name="Dixon R.A."/>
            <person name="May G.D."/>
            <person name="Schwartz D.C."/>
            <person name="Rogers J."/>
            <person name="Quetier F."/>
            <person name="Town C.D."/>
            <person name="Roe B.A."/>
        </authorList>
    </citation>
    <scope>NUCLEOTIDE SEQUENCE [LARGE SCALE GENOMIC DNA]</scope>
    <source>
        <strain evidence="1">A17</strain>
        <strain evidence="2 3">cv. Jemalong A17</strain>
    </source>
</reference>
<dbReference type="Proteomes" id="UP000002051">
    <property type="component" value="Chromosome 2"/>
</dbReference>
<gene>
    <name evidence="1" type="ordered locus">MTR_2g032920</name>
</gene>
<dbReference type="SUPFAM" id="SSF52058">
    <property type="entry name" value="L domain-like"/>
    <property type="match status" value="1"/>
</dbReference>
<accession>G7IL15</accession>
<dbReference type="AlphaFoldDB" id="G7IL15"/>
<dbReference type="PaxDb" id="3880-AES64900"/>
<protein>
    <submittedName>
        <fullName evidence="1 2">Uncharacterized protein</fullName>
    </submittedName>
</protein>
<dbReference type="EnsemblPlants" id="AES64900">
    <property type="protein sequence ID" value="AES64900"/>
    <property type="gene ID" value="MTR_2g032920"/>
</dbReference>
<dbReference type="InterPro" id="IPR053772">
    <property type="entry name" value="At1g61320/At1g61330-like"/>
</dbReference>
<dbReference type="EMBL" id="CM001218">
    <property type="protein sequence ID" value="AES64900.2"/>
    <property type="molecule type" value="Genomic_DNA"/>
</dbReference>
<proteinExistence type="predicted"/>
<accession>A0A0C3V0L1</accession>
<dbReference type="HOGENOM" id="CLU_020838_0_0_1"/>
<dbReference type="PANTHER" id="PTHR34145">
    <property type="entry name" value="OS02G0105600 PROTEIN"/>
    <property type="match status" value="1"/>
</dbReference>
<keyword evidence="3" id="KW-1185">Reference proteome</keyword>
<evidence type="ECO:0000313" key="2">
    <source>
        <dbReference type="EnsemblPlants" id="AES64900"/>
    </source>
</evidence>
<reference evidence="1 3" key="2">
    <citation type="journal article" date="2014" name="BMC Genomics">
        <title>An improved genome release (version Mt4.0) for the model legume Medicago truncatula.</title>
        <authorList>
            <person name="Tang H."/>
            <person name="Krishnakumar V."/>
            <person name="Bidwell S."/>
            <person name="Rosen B."/>
            <person name="Chan A."/>
            <person name="Zhou S."/>
            <person name="Gentzbittel L."/>
            <person name="Childs K.L."/>
            <person name="Yandell M."/>
            <person name="Gundlach H."/>
            <person name="Mayer K.F."/>
            <person name="Schwartz D.C."/>
            <person name="Town C.D."/>
        </authorList>
    </citation>
    <scope>GENOME REANNOTATION</scope>
    <source>
        <strain evidence="2 3">cv. Jemalong A17</strain>
    </source>
</reference>
<reference evidence="2" key="3">
    <citation type="submission" date="2015-04" db="UniProtKB">
        <authorList>
            <consortium name="EnsemblPlants"/>
        </authorList>
    </citation>
    <scope>IDENTIFICATION</scope>
    <source>
        <strain evidence="2">cv. Jemalong A17</strain>
    </source>
</reference>
<evidence type="ECO:0000313" key="1">
    <source>
        <dbReference type="EMBL" id="AES64900.2"/>
    </source>
</evidence>